<dbReference type="PANTHER" id="PTHR12409">
    <property type="entry name" value="PREFOLDIN SUBUNIT 3"/>
    <property type="match status" value="1"/>
</dbReference>
<keyword evidence="4" id="KW-1185">Reference proteome</keyword>
<comment type="caution">
    <text evidence="3">The sequence shown here is derived from an EMBL/GenBank/DDBJ whole genome shotgun (WGS) entry which is preliminary data.</text>
</comment>
<dbReference type="Gene3D" id="1.10.287.370">
    <property type="match status" value="1"/>
</dbReference>
<evidence type="ECO:0000313" key="3">
    <source>
        <dbReference type="EMBL" id="MES1922989.1"/>
    </source>
</evidence>
<dbReference type="InterPro" id="IPR016655">
    <property type="entry name" value="PFD3"/>
</dbReference>
<sequence length="151" mass="17357">KILPKNLLLKLTAYEKQYGSININFKKNLQMVQKSINECKASIESVKTLKSEKLKDIINLKMDVCLSNGIYSKASVDLNGVVCLKINEDVLVEYEYEEAILVLEDSLLKYKEKRRMIKKNLGVLMSQMALNRSNLQLLDKFLEKNPISDLE</sequence>
<dbReference type="SUPFAM" id="SSF46579">
    <property type="entry name" value="Prefoldin"/>
    <property type="match status" value="1"/>
</dbReference>
<evidence type="ECO:0000313" key="4">
    <source>
        <dbReference type="Proteomes" id="UP001439008"/>
    </source>
</evidence>
<protein>
    <submittedName>
        <fullName evidence="3">Uncharacterized protein</fullName>
    </submittedName>
</protein>
<reference evidence="3 4" key="1">
    <citation type="journal article" date="2024" name="BMC Biol.">
        <title>Comparative genomics of Ascetosporea gives new insight into the evolutionary basis for animal parasitism in Rhizaria.</title>
        <authorList>
            <person name="Hiltunen Thoren M."/>
            <person name="Onut-Brannstrom I."/>
            <person name="Alfjorden A."/>
            <person name="Peckova H."/>
            <person name="Swords F."/>
            <person name="Hooper C."/>
            <person name="Holzer A.S."/>
            <person name="Bass D."/>
            <person name="Burki F."/>
        </authorList>
    </citation>
    <scope>NUCLEOTIDE SEQUENCE [LARGE SCALE GENOMIC DNA]</scope>
    <source>
        <strain evidence="3">20-A016</strain>
    </source>
</reference>
<evidence type="ECO:0000256" key="1">
    <source>
        <dbReference type="ARBA" id="ARBA00010048"/>
    </source>
</evidence>
<dbReference type="PANTHER" id="PTHR12409:SF0">
    <property type="entry name" value="PREFOLDIN SUBUNIT 3"/>
    <property type="match status" value="1"/>
</dbReference>
<keyword evidence="2" id="KW-0143">Chaperone</keyword>
<dbReference type="InterPro" id="IPR009053">
    <property type="entry name" value="Prefoldin"/>
</dbReference>
<proteinExistence type="inferred from homology"/>
<accession>A0ABV2ATP7</accession>
<dbReference type="Pfam" id="PF02996">
    <property type="entry name" value="Prefoldin"/>
    <property type="match status" value="1"/>
</dbReference>
<gene>
    <name evidence="3" type="ORF">MHBO_004521</name>
</gene>
<dbReference type="InterPro" id="IPR004127">
    <property type="entry name" value="Prefoldin_subunit_alpha"/>
</dbReference>
<organism evidence="3 4">
    <name type="scientific">Bonamia ostreae</name>
    <dbReference type="NCBI Taxonomy" id="126728"/>
    <lineage>
        <taxon>Eukaryota</taxon>
        <taxon>Sar</taxon>
        <taxon>Rhizaria</taxon>
        <taxon>Endomyxa</taxon>
        <taxon>Ascetosporea</taxon>
        <taxon>Haplosporida</taxon>
        <taxon>Bonamia</taxon>
    </lineage>
</organism>
<dbReference type="EMBL" id="JBDODL010004257">
    <property type="protein sequence ID" value="MES1922989.1"/>
    <property type="molecule type" value="Genomic_DNA"/>
</dbReference>
<evidence type="ECO:0000256" key="2">
    <source>
        <dbReference type="ARBA" id="ARBA00023186"/>
    </source>
</evidence>
<feature type="non-terminal residue" evidence="3">
    <location>
        <position position="1"/>
    </location>
</feature>
<comment type="similarity">
    <text evidence="1">Belongs to the prefoldin subunit alpha family.</text>
</comment>
<name>A0ABV2ATP7_9EUKA</name>
<dbReference type="Proteomes" id="UP001439008">
    <property type="component" value="Unassembled WGS sequence"/>
</dbReference>